<name>A0A1Q8EBA7_STRAI</name>
<sequence length="139" mass="15971">MKYATSSQLADQSIFDTVSYEKTFLRDLESVEKLILSISTAYHLTLQQLVGLVKEVSLEIYISKDDRNQTFVDQLSETGITVHAVAGSLPNVTLINDSIVWFGKLPLLIQHYDKEESMLLRIESENLFQEFREIIQEKE</sequence>
<evidence type="ECO:0000313" key="2">
    <source>
        <dbReference type="EMBL" id="SUN07101.1"/>
    </source>
</evidence>
<reference evidence="2 4" key="3">
    <citation type="submission" date="2018-06" db="EMBL/GenBank/DDBJ databases">
        <authorList>
            <consortium name="Pathogen Informatics"/>
            <person name="Doyle S."/>
        </authorList>
    </citation>
    <scope>NUCLEOTIDE SEQUENCE [LARGE SCALE GENOMIC DNA]</scope>
    <source>
        <strain evidence="2 4">NCTC12957</strain>
    </source>
</reference>
<keyword evidence="2" id="KW-0547">Nucleotide-binding</keyword>
<keyword evidence="3" id="KW-1185">Reference proteome</keyword>
<evidence type="ECO:0000313" key="4">
    <source>
        <dbReference type="Proteomes" id="UP000255213"/>
    </source>
</evidence>
<evidence type="ECO:0000313" key="1">
    <source>
        <dbReference type="EMBL" id="OLF49065.1"/>
    </source>
</evidence>
<proteinExistence type="predicted"/>
<dbReference type="EMBL" id="UHEN01000001">
    <property type="protein sequence ID" value="SUN07101.1"/>
    <property type="molecule type" value="Genomic_DNA"/>
</dbReference>
<accession>A0A1Q8EBA7</accession>
<reference evidence="3" key="2">
    <citation type="submission" date="2016-12" db="EMBL/GenBank/DDBJ databases">
        <authorList>
            <person name="Gulvik C.A."/>
        </authorList>
    </citation>
    <scope>NUCLEOTIDE SEQUENCE [LARGE SCALE GENOMIC DNA]</scope>
    <source>
        <strain evidence="3">ATCC 51725</strain>
    </source>
</reference>
<protein>
    <submittedName>
        <fullName evidence="2">Superfamily II DNA/RNA helicase</fullName>
    </submittedName>
</protein>
<dbReference type="Proteomes" id="UP000186437">
    <property type="component" value="Unassembled WGS sequence"/>
</dbReference>
<dbReference type="RefSeq" id="WP_075099891.1">
    <property type="nucleotide sequence ID" value="NZ_MSJL01000057.1"/>
</dbReference>
<gene>
    <name evidence="1" type="ORF">BU200_09325</name>
    <name evidence="2" type="ORF">NCTC12957_01003</name>
</gene>
<dbReference type="EMBL" id="MSJL01000057">
    <property type="protein sequence ID" value="OLF49065.1"/>
    <property type="molecule type" value="Genomic_DNA"/>
</dbReference>
<keyword evidence="2" id="KW-0378">Hydrolase</keyword>
<keyword evidence="2" id="KW-0347">Helicase</keyword>
<keyword evidence="2" id="KW-0067">ATP-binding</keyword>
<dbReference type="GO" id="GO:0004386">
    <property type="term" value="F:helicase activity"/>
    <property type="evidence" value="ECO:0007669"/>
    <property type="project" value="UniProtKB-KW"/>
</dbReference>
<dbReference type="AlphaFoldDB" id="A0A1Q8EBA7"/>
<organism evidence="1 3">
    <name type="scientific">Streptococcus acidominimus</name>
    <dbReference type="NCBI Taxonomy" id="1326"/>
    <lineage>
        <taxon>Bacteria</taxon>
        <taxon>Bacillati</taxon>
        <taxon>Bacillota</taxon>
        <taxon>Bacilli</taxon>
        <taxon>Lactobacillales</taxon>
        <taxon>Streptococcaceae</taxon>
        <taxon>Streptococcus</taxon>
    </lineage>
</organism>
<reference evidence="1" key="1">
    <citation type="submission" date="2016-12" db="EMBL/GenBank/DDBJ databases">
        <authorList>
            <person name="Song W.-J."/>
            <person name="Kurnit D.M."/>
        </authorList>
    </citation>
    <scope>NUCLEOTIDE SEQUENCE [LARGE SCALE GENOMIC DNA]</scope>
    <source>
        <strain evidence="1">ATCC 51725</strain>
    </source>
</reference>
<evidence type="ECO:0000313" key="3">
    <source>
        <dbReference type="Proteomes" id="UP000186437"/>
    </source>
</evidence>
<dbReference type="Proteomes" id="UP000255213">
    <property type="component" value="Unassembled WGS sequence"/>
</dbReference>